<comment type="caution">
    <text evidence="8">The sequence shown here is derived from an EMBL/GenBank/DDBJ whole genome shotgun (WGS) entry which is preliminary data.</text>
</comment>
<dbReference type="EMBL" id="MZGS01000019">
    <property type="protein sequence ID" value="PWB87542.1"/>
    <property type="molecule type" value="Genomic_DNA"/>
</dbReference>
<dbReference type="GO" id="GO:0006310">
    <property type="term" value="P:DNA recombination"/>
    <property type="evidence" value="ECO:0007669"/>
    <property type="project" value="UniProtKB-KW"/>
</dbReference>
<dbReference type="Proteomes" id="UP000251717">
    <property type="component" value="Unassembled WGS sequence"/>
</dbReference>
<organism evidence="8 9">
    <name type="scientific">Methanobrevibacter thaueri</name>
    <dbReference type="NCBI Taxonomy" id="190975"/>
    <lineage>
        <taxon>Archaea</taxon>
        <taxon>Methanobacteriati</taxon>
        <taxon>Methanobacteriota</taxon>
        <taxon>Methanomada group</taxon>
        <taxon>Methanobacteria</taxon>
        <taxon>Methanobacteriales</taxon>
        <taxon>Methanobacteriaceae</taxon>
        <taxon>Methanobrevibacter</taxon>
    </lineage>
</organism>
<evidence type="ECO:0000256" key="3">
    <source>
        <dbReference type="ARBA" id="ARBA00023172"/>
    </source>
</evidence>
<dbReference type="InterPro" id="IPR002104">
    <property type="entry name" value="Integrase_catalytic"/>
</dbReference>
<proteinExistence type="predicted"/>
<dbReference type="InterPro" id="IPR050090">
    <property type="entry name" value="Tyrosine_recombinase_XerCD"/>
</dbReference>
<dbReference type="AlphaFoldDB" id="A0A315Y9U4"/>
<evidence type="ECO:0000256" key="1">
    <source>
        <dbReference type="ARBA" id="ARBA00022908"/>
    </source>
</evidence>
<dbReference type="PANTHER" id="PTHR30349">
    <property type="entry name" value="PHAGE INTEGRASE-RELATED"/>
    <property type="match status" value="1"/>
</dbReference>
<evidence type="ECO:0000256" key="2">
    <source>
        <dbReference type="ARBA" id="ARBA00023125"/>
    </source>
</evidence>
<dbReference type="InterPro" id="IPR011010">
    <property type="entry name" value="DNA_brk_join_enz"/>
</dbReference>
<reference evidence="8 9" key="1">
    <citation type="submission" date="2017-03" db="EMBL/GenBank/DDBJ databases">
        <title>Genome sequence of Methanobrevibacter thaueri.</title>
        <authorList>
            <person name="Poehlein A."/>
            <person name="Seedorf H."/>
            <person name="Daniel R."/>
        </authorList>
    </citation>
    <scope>NUCLEOTIDE SEQUENCE [LARGE SCALE GENOMIC DNA]</scope>
    <source>
        <strain evidence="8 9">DSM 11995</strain>
    </source>
</reference>
<sequence length="368" mass="42877">MKDNELLKNIFVTFNHSEGTKKAYAYALKQYSNYFGTELHEFLKEAEDEENQGIKWKHRKIKSRLLEFRQHYLSNYALNTTRSVMMCITKFYKFYDIEIYSLPKINQKSIQKPQPIYYSDLPDKEIIREAVSIATPVMKAAILFICSSGCARAEVLSLTIQDYIDALSEYIPHKNMDMFEIIDLIEDDETVVPTFNIRRKKTNKYYTTYCSPEAVKAINAHILSRTDKVTNESKLFKMAVGYFSINFQKINDDLGLGKVGNYNRFRSHMLRKFHASALYNDGMSLDDVNDLQGKSKSRTDQAYFMINPEDLKYEYIEHLPAVTINTEVKKLHVKSPEFVKIENEKNELKSELDRLRADIDSLKGMIGK</sequence>
<gene>
    <name evidence="8" type="ORF">MBBTH_08100</name>
</gene>
<feature type="coiled-coil region" evidence="5">
    <location>
        <begin position="338"/>
        <end position="365"/>
    </location>
</feature>
<keyword evidence="9" id="KW-1185">Reference proteome</keyword>
<evidence type="ECO:0000259" key="6">
    <source>
        <dbReference type="PROSITE" id="PS51898"/>
    </source>
</evidence>
<dbReference type="GO" id="GO:0015074">
    <property type="term" value="P:DNA integration"/>
    <property type="evidence" value="ECO:0007669"/>
    <property type="project" value="UniProtKB-KW"/>
</dbReference>
<dbReference type="Gene3D" id="1.10.443.10">
    <property type="entry name" value="Intergrase catalytic core"/>
    <property type="match status" value="1"/>
</dbReference>
<feature type="domain" description="Core-binding (CB)" evidence="7">
    <location>
        <begin position="1"/>
        <end position="96"/>
    </location>
</feature>
<evidence type="ECO:0000256" key="4">
    <source>
        <dbReference type="PROSITE-ProRule" id="PRU01248"/>
    </source>
</evidence>
<evidence type="ECO:0000256" key="5">
    <source>
        <dbReference type="SAM" id="Coils"/>
    </source>
</evidence>
<dbReference type="CDD" id="cd00397">
    <property type="entry name" value="DNA_BRE_C"/>
    <property type="match status" value="1"/>
</dbReference>
<dbReference type="GO" id="GO:0003677">
    <property type="term" value="F:DNA binding"/>
    <property type="evidence" value="ECO:0007669"/>
    <property type="project" value="UniProtKB-UniRule"/>
</dbReference>
<keyword evidence="5" id="KW-0175">Coiled coil</keyword>
<feature type="domain" description="Tyr recombinase" evidence="6">
    <location>
        <begin position="113"/>
        <end position="316"/>
    </location>
</feature>
<evidence type="ECO:0000313" key="9">
    <source>
        <dbReference type="Proteomes" id="UP000251717"/>
    </source>
</evidence>
<keyword evidence="3" id="KW-0233">DNA recombination</keyword>
<keyword evidence="2 4" id="KW-0238">DNA-binding</keyword>
<dbReference type="RefSeq" id="WP_116591779.1">
    <property type="nucleotide sequence ID" value="NZ_MZGS01000019.1"/>
</dbReference>
<dbReference type="OrthoDB" id="71463at2157"/>
<keyword evidence="1" id="KW-0229">DNA integration</keyword>
<dbReference type="PROSITE" id="PS51898">
    <property type="entry name" value="TYR_RECOMBINASE"/>
    <property type="match status" value="1"/>
</dbReference>
<dbReference type="SUPFAM" id="SSF56349">
    <property type="entry name" value="DNA breaking-rejoining enzymes"/>
    <property type="match status" value="1"/>
</dbReference>
<dbReference type="Pfam" id="PF00589">
    <property type="entry name" value="Phage_integrase"/>
    <property type="match status" value="1"/>
</dbReference>
<dbReference type="PROSITE" id="PS51900">
    <property type="entry name" value="CB"/>
    <property type="match status" value="1"/>
</dbReference>
<evidence type="ECO:0000313" key="8">
    <source>
        <dbReference type="EMBL" id="PWB87542.1"/>
    </source>
</evidence>
<dbReference type="InterPro" id="IPR013762">
    <property type="entry name" value="Integrase-like_cat_sf"/>
</dbReference>
<evidence type="ECO:0000259" key="7">
    <source>
        <dbReference type="PROSITE" id="PS51900"/>
    </source>
</evidence>
<dbReference type="InterPro" id="IPR044068">
    <property type="entry name" value="CB"/>
</dbReference>
<name>A0A315Y9U4_9EURY</name>
<protein>
    <submittedName>
        <fullName evidence="8">Site-specific tyrosine recombinase XerC</fullName>
    </submittedName>
</protein>
<dbReference type="PANTHER" id="PTHR30349:SF41">
    <property type="entry name" value="INTEGRASE_RECOMBINASE PROTEIN MJ0367-RELATED"/>
    <property type="match status" value="1"/>
</dbReference>
<accession>A0A315Y9U4</accession>